<evidence type="ECO:0000256" key="3">
    <source>
        <dbReference type="ARBA" id="ARBA00022722"/>
    </source>
</evidence>
<comment type="catalytic activity">
    <reaction evidence="6">
        <text>Exonucleolytic cleavage in either 5'- to 3'- or 3'- to 5'-direction to yield nucleoside 5'-phosphates.</text>
        <dbReference type="EC" id="3.1.11.6"/>
    </reaction>
</comment>
<protein>
    <recommendedName>
        <fullName evidence="6">Exodeoxyribonuclease 7 small subunit</fullName>
        <ecNumber evidence="6">3.1.11.6</ecNumber>
    </recommendedName>
    <alternativeName>
        <fullName evidence="6">Exodeoxyribonuclease VII small subunit</fullName>
        <shortName evidence="6">Exonuclease VII small subunit</shortName>
    </alternativeName>
</protein>
<evidence type="ECO:0000256" key="6">
    <source>
        <dbReference type="HAMAP-Rule" id="MF_00337"/>
    </source>
</evidence>
<dbReference type="RefSeq" id="WP_068513074.1">
    <property type="nucleotide sequence ID" value="NZ_AP014945.1"/>
</dbReference>
<name>A0A0U5AME1_9BACT</name>
<organism evidence="8 9">
    <name type="scientific">Caldimicrobium thiodismutans</name>
    <dbReference type="NCBI Taxonomy" id="1653476"/>
    <lineage>
        <taxon>Bacteria</taxon>
        <taxon>Pseudomonadati</taxon>
        <taxon>Thermodesulfobacteriota</taxon>
        <taxon>Thermodesulfobacteria</taxon>
        <taxon>Thermodesulfobacteriales</taxon>
        <taxon>Thermodesulfobacteriaceae</taxon>
        <taxon>Caldimicrobium</taxon>
    </lineage>
</organism>
<gene>
    <name evidence="6" type="primary">xseB</name>
    <name evidence="8" type="ORF">THC_0584</name>
</gene>
<dbReference type="Gene3D" id="1.10.287.1040">
    <property type="entry name" value="Exonuclease VII, small subunit"/>
    <property type="match status" value="1"/>
</dbReference>
<dbReference type="GO" id="GO:0008855">
    <property type="term" value="F:exodeoxyribonuclease VII activity"/>
    <property type="evidence" value="ECO:0007669"/>
    <property type="project" value="UniProtKB-UniRule"/>
</dbReference>
<comment type="similarity">
    <text evidence="1 6">Belongs to the XseB family.</text>
</comment>
<keyword evidence="5 6" id="KW-0269">Exonuclease</keyword>
<comment type="subunit">
    <text evidence="6">Heterooligomer composed of large and small subunits.</text>
</comment>
<evidence type="ECO:0000256" key="7">
    <source>
        <dbReference type="SAM" id="Coils"/>
    </source>
</evidence>
<reference evidence="8 9" key="1">
    <citation type="journal article" date="2016" name="Int. J. Syst. Evol. Microbiol.">
        <title>Caldimicrobium thiodismutans sp. nov., a sulfur-disproportionating bacterium isolated from a hot spring, and emended description of the genus Caldimicrobium.</title>
        <authorList>
            <person name="Kojima H."/>
            <person name="Umezawa K."/>
            <person name="Fukui M."/>
        </authorList>
    </citation>
    <scope>NUCLEOTIDE SEQUENCE [LARGE SCALE GENOMIC DNA]</scope>
    <source>
        <strain evidence="8 9">TF1</strain>
    </source>
</reference>
<feature type="coiled-coil region" evidence="7">
    <location>
        <begin position="8"/>
        <end position="42"/>
    </location>
</feature>
<dbReference type="InterPro" id="IPR003761">
    <property type="entry name" value="Exonuc_VII_S"/>
</dbReference>
<keyword evidence="7" id="KW-0175">Coiled coil</keyword>
<dbReference type="SUPFAM" id="SSF116842">
    <property type="entry name" value="XseB-like"/>
    <property type="match status" value="1"/>
</dbReference>
<dbReference type="EC" id="3.1.11.6" evidence="6"/>
<dbReference type="KEGG" id="cthi:THC_0584"/>
<dbReference type="AlphaFoldDB" id="A0A0U5AME1"/>
<dbReference type="GO" id="GO:0006308">
    <property type="term" value="P:DNA catabolic process"/>
    <property type="evidence" value="ECO:0007669"/>
    <property type="project" value="UniProtKB-UniRule"/>
</dbReference>
<proteinExistence type="inferred from homology"/>
<comment type="function">
    <text evidence="6">Bidirectionally degrades single-stranded DNA into large acid-insoluble oligonucleotides, which are then degraded further into small acid-soluble oligonucleotides.</text>
</comment>
<dbReference type="InterPro" id="IPR037004">
    <property type="entry name" value="Exonuc_VII_ssu_sf"/>
</dbReference>
<dbReference type="PANTHER" id="PTHR34137">
    <property type="entry name" value="EXODEOXYRIBONUCLEASE 7 SMALL SUBUNIT"/>
    <property type="match status" value="1"/>
</dbReference>
<keyword evidence="3 6" id="KW-0540">Nuclease</keyword>
<dbReference type="PANTHER" id="PTHR34137:SF1">
    <property type="entry name" value="EXODEOXYRIBONUCLEASE 7 SMALL SUBUNIT"/>
    <property type="match status" value="1"/>
</dbReference>
<accession>A0A0U5AME1</accession>
<dbReference type="GO" id="GO:0005829">
    <property type="term" value="C:cytosol"/>
    <property type="evidence" value="ECO:0007669"/>
    <property type="project" value="TreeGrafter"/>
</dbReference>
<reference evidence="9" key="2">
    <citation type="journal article" date="2016" name="Int. J. Syst. Evol. Microbiol.">
        <title>Caldimicrobium thiodismutans sp. nov., a sulfur-disproportionating bacterium isolated from a hot spring.</title>
        <authorList>
            <person name="Kojima H."/>
            <person name="Umezawa K."/>
            <person name="Fukui M."/>
        </authorList>
    </citation>
    <scope>NUCLEOTIDE SEQUENCE [LARGE SCALE GENOMIC DNA]</scope>
    <source>
        <strain evidence="9">TF1</strain>
    </source>
</reference>
<evidence type="ECO:0000256" key="2">
    <source>
        <dbReference type="ARBA" id="ARBA00022490"/>
    </source>
</evidence>
<dbReference type="Pfam" id="PF02609">
    <property type="entry name" value="Exonuc_VII_S"/>
    <property type="match status" value="1"/>
</dbReference>
<dbReference type="NCBIfam" id="TIGR01280">
    <property type="entry name" value="xseB"/>
    <property type="match status" value="1"/>
</dbReference>
<dbReference type="STRING" id="1653476.THC_0584"/>
<dbReference type="Proteomes" id="UP000068196">
    <property type="component" value="Chromosome"/>
</dbReference>
<evidence type="ECO:0000256" key="4">
    <source>
        <dbReference type="ARBA" id="ARBA00022801"/>
    </source>
</evidence>
<evidence type="ECO:0000256" key="1">
    <source>
        <dbReference type="ARBA" id="ARBA00009998"/>
    </source>
</evidence>
<keyword evidence="4 6" id="KW-0378">Hydrolase</keyword>
<keyword evidence="9" id="KW-1185">Reference proteome</keyword>
<sequence length="85" mass="9898">MSIKDLSQLSFESALNRLEEILRELEQKDLELEKAIALYEEGVKLIHLCENRLKEARLKVEVILKEKDTFILEDLDSAKEKLKNG</sequence>
<dbReference type="HAMAP" id="MF_00337">
    <property type="entry name" value="Exonuc_7_S"/>
    <property type="match status" value="1"/>
</dbReference>
<dbReference type="GO" id="GO:0009318">
    <property type="term" value="C:exodeoxyribonuclease VII complex"/>
    <property type="evidence" value="ECO:0007669"/>
    <property type="project" value="UniProtKB-UniRule"/>
</dbReference>
<dbReference type="EMBL" id="AP014945">
    <property type="protein sequence ID" value="BAU22978.1"/>
    <property type="molecule type" value="Genomic_DNA"/>
</dbReference>
<evidence type="ECO:0000256" key="5">
    <source>
        <dbReference type="ARBA" id="ARBA00022839"/>
    </source>
</evidence>
<evidence type="ECO:0000313" key="8">
    <source>
        <dbReference type="EMBL" id="BAU22978.1"/>
    </source>
</evidence>
<evidence type="ECO:0000313" key="9">
    <source>
        <dbReference type="Proteomes" id="UP000068196"/>
    </source>
</evidence>
<comment type="subcellular location">
    <subcellularLocation>
        <location evidence="6">Cytoplasm</location>
    </subcellularLocation>
</comment>
<keyword evidence="2 6" id="KW-0963">Cytoplasm</keyword>